<evidence type="ECO:0000313" key="1">
    <source>
        <dbReference type="EMBL" id="KTD19860.1"/>
    </source>
</evidence>
<dbReference type="Proteomes" id="UP000054997">
    <property type="component" value="Unassembled WGS sequence"/>
</dbReference>
<dbReference type="RefSeq" id="WP_058529993.1">
    <property type="nucleotide sequence ID" value="NZ_CAAAHZ010000011.1"/>
</dbReference>
<dbReference type="EMBL" id="LNYK01000033">
    <property type="protein sequence ID" value="KTD19860.1"/>
    <property type="molecule type" value="Genomic_DNA"/>
</dbReference>
<organism evidence="1 2">
    <name type="scientific">Legionella londiniensis</name>
    <dbReference type="NCBI Taxonomy" id="45068"/>
    <lineage>
        <taxon>Bacteria</taxon>
        <taxon>Pseudomonadati</taxon>
        <taxon>Pseudomonadota</taxon>
        <taxon>Gammaproteobacteria</taxon>
        <taxon>Legionellales</taxon>
        <taxon>Legionellaceae</taxon>
        <taxon>Legionella</taxon>
    </lineage>
</organism>
<dbReference type="STRING" id="45068.Llon_2032"/>
<dbReference type="PATRIC" id="fig|45068.5.peg.2212"/>
<keyword evidence="2" id="KW-1185">Reference proteome</keyword>
<proteinExistence type="predicted"/>
<accession>A0A0W0VIA9</accession>
<evidence type="ECO:0000313" key="2">
    <source>
        <dbReference type="Proteomes" id="UP000054997"/>
    </source>
</evidence>
<gene>
    <name evidence="1" type="ORF">Llon_2032</name>
</gene>
<comment type="caution">
    <text evidence="1">The sequence shown here is derived from an EMBL/GenBank/DDBJ whole genome shotgun (WGS) entry which is preliminary data.</text>
</comment>
<dbReference type="AlphaFoldDB" id="A0A0W0VIA9"/>
<protein>
    <submittedName>
        <fullName evidence="1">Uncharacterized protein</fullName>
    </submittedName>
</protein>
<name>A0A0W0VIA9_9GAMM</name>
<reference evidence="1 2" key="1">
    <citation type="submission" date="2015-11" db="EMBL/GenBank/DDBJ databases">
        <title>Genomic analysis of 38 Legionella species identifies large and diverse effector repertoires.</title>
        <authorList>
            <person name="Burstein D."/>
            <person name="Amaro F."/>
            <person name="Zusman T."/>
            <person name="Lifshitz Z."/>
            <person name="Cohen O."/>
            <person name="Gilbert J.A."/>
            <person name="Pupko T."/>
            <person name="Shuman H.A."/>
            <person name="Segal G."/>
        </authorList>
    </citation>
    <scope>NUCLEOTIDE SEQUENCE [LARGE SCALE GENOMIC DNA]</scope>
    <source>
        <strain evidence="1 2">ATCC 49505</strain>
    </source>
</reference>
<sequence>MLSTSIDYDDPTASIDLALSVIDEFRIKKARALEIIKEVALAVGEWRSVATQFGLTKREIDRMASAFEHKDLKNTKH</sequence>